<accession>A0A1S8MBQ5</accession>
<dbReference type="EMBL" id="CP096983">
    <property type="protein sequence ID" value="URZ09599.1"/>
    <property type="molecule type" value="Genomic_DNA"/>
</dbReference>
<organism evidence="1 2">
    <name type="scientific">Clostridium felsineum</name>
    <dbReference type="NCBI Taxonomy" id="36839"/>
    <lineage>
        <taxon>Bacteria</taxon>
        <taxon>Bacillati</taxon>
        <taxon>Bacillota</taxon>
        <taxon>Clostridia</taxon>
        <taxon>Eubacteriales</taxon>
        <taxon>Clostridiaceae</taxon>
        <taxon>Clostridium</taxon>
    </lineage>
</organism>
<protein>
    <submittedName>
        <fullName evidence="1">Uncharacterized protein</fullName>
    </submittedName>
</protein>
<reference evidence="1 2" key="1">
    <citation type="submission" date="2022-04" db="EMBL/GenBank/DDBJ databases">
        <title>Genome sequence of C. roseum typestrain.</title>
        <authorList>
            <person name="Poehlein A."/>
            <person name="Schoch T."/>
            <person name="Duerre P."/>
            <person name="Daniel R."/>
        </authorList>
    </citation>
    <scope>NUCLEOTIDE SEQUENCE [LARGE SCALE GENOMIC DNA]</scope>
    <source>
        <strain evidence="1 2">DSM 7320</strain>
    </source>
</reference>
<evidence type="ECO:0000313" key="1">
    <source>
        <dbReference type="EMBL" id="URZ09599.1"/>
    </source>
</evidence>
<gene>
    <name evidence="1" type="ORF">CROST_002800</name>
</gene>
<name>A0A1S8MBQ5_9CLOT</name>
<dbReference type="KEGG" id="crw:CROST_002800"/>
<dbReference type="RefSeq" id="WP_077833288.1">
    <property type="nucleotide sequence ID" value="NZ_CP096983.1"/>
</dbReference>
<dbReference type="InterPro" id="IPR009229">
    <property type="entry name" value="AgrD"/>
</dbReference>
<sequence length="54" mass="6015">MNLKKQVNKISEKLIEGIGNVSIKVGEQATDICVLTTLYEPKMPEELLKGNIDK</sequence>
<dbReference type="AlphaFoldDB" id="A0A1S8MBQ5"/>
<dbReference type="Proteomes" id="UP000190951">
    <property type="component" value="Chromosome"/>
</dbReference>
<dbReference type="STRING" id="84029.CROST_26800"/>
<proteinExistence type="predicted"/>
<evidence type="ECO:0000313" key="2">
    <source>
        <dbReference type="Proteomes" id="UP000190951"/>
    </source>
</evidence>
<dbReference type="NCBIfam" id="TIGR04223">
    <property type="entry name" value="quorum_AgrD"/>
    <property type="match status" value="1"/>
</dbReference>
<keyword evidence="2" id="KW-1185">Reference proteome</keyword>